<keyword evidence="2" id="KW-0813">Transport</keyword>
<reference evidence="8 9" key="1">
    <citation type="submission" date="2018-08" db="EMBL/GenBank/DDBJ databases">
        <title>Diversity &amp; Physiological Properties of Lignin-Decomposing Actinobacteria from Soil.</title>
        <authorList>
            <person name="Roh S.G."/>
            <person name="Kim S.B."/>
        </authorList>
    </citation>
    <scope>NUCLEOTIDE SEQUENCE [LARGE SCALE GENOMIC DNA]</scope>
    <source>
        <strain evidence="8 9">MMS17-GH009</strain>
    </source>
</reference>
<feature type="transmembrane region" description="Helical" evidence="6">
    <location>
        <begin position="227"/>
        <end position="246"/>
    </location>
</feature>
<feature type="transmembrane region" description="Helical" evidence="6">
    <location>
        <begin position="417"/>
        <end position="438"/>
    </location>
</feature>
<feature type="transmembrane region" description="Helical" evidence="6">
    <location>
        <begin position="444"/>
        <end position="463"/>
    </location>
</feature>
<dbReference type="SUPFAM" id="SSF103473">
    <property type="entry name" value="MFS general substrate transporter"/>
    <property type="match status" value="1"/>
</dbReference>
<dbReference type="RefSeq" id="WP_117493053.1">
    <property type="nucleotide sequence ID" value="NZ_QVIG01000003.1"/>
</dbReference>
<dbReference type="InterPro" id="IPR036259">
    <property type="entry name" value="MFS_trans_sf"/>
</dbReference>
<dbReference type="PANTHER" id="PTHR23501">
    <property type="entry name" value="MAJOR FACILITATOR SUPERFAMILY"/>
    <property type="match status" value="1"/>
</dbReference>
<keyword evidence="4 6" id="KW-1133">Transmembrane helix</keyword>
<dbReference type="PROSITE" id="PS50850">
    <property type="entry name" value="MFS"/>
    <property type="match status" value="1"/>
</dbReference>
<evidence type="ECO:0000313" key="9">
    <source>
        <dbReference type="Proteomes" id="UP000263377"/>
    </source>
</evidence>
<dbReference type="Gene3D" id="1.20.1250.20">
    <property type="entry name" value="MFS general substrate transporter like domains"/>
    <property type="match status" value="1"/>
</dbReference>
<name>A0A372ZKK4_9ACTN</name>
<proteinExistence type="predicted"/>
<evidence type="ECO:0000256" key="6">
    <source>
        <dbReference type="SAM" id="Phobius"/>
    </source>
</evidence>
<feature type="transmembrane region" description="Helical" evidence="6">
    <location>
        <begin position="65"/>
        <end position="82"/>
    </location>
</feature>
<feature type="transmembrane region" description="Helical" evidence="6">
    <location>
        <begin position="37"/>
        <end position="59"/>
    </location>
</feature>
<keyword evidence="5 6" id="KW-0472">Membrane</keyword>
<feature type="transmembrane region" description="Helical" evidence="6">
    <location>
        <begin position="252"/>
        <end position="269"/>
    </location>
</feature>
<evidence type="ECO:0000256" key="2">
    <source>
        <dbReference type="ARBA" id="ARBA00022448"/>
    </source>
</evidence>
<evidence type="ECO:0000256" key="5">
    <source>
        <dbReference type="ARBA" id="ARBA00023136"/>
    </source>
</evidence>
<evidence type="ECO:0000256" key="1">
    <source>
        <dbReference type="ARBA" id="ARBA00004429"/>
    </source>
</evidence>
<dbReference type="PANTHER" id="PTHR23501:SF191">
    <property type="entry name" value="VACUOLAR BASIC AMINO ACID TRANSPORTER 4"/>
    <property type="match status" value="1"/>
</dbReference>
<keyword evidence="3 6" id="KW-0812">Transmembrane</keyword>
<dbReference type="InterPro" id="IPR020846">
    <property type="entry name" value="MFS_dom"/>
</dbReference>
<feature type="transmembrane region" description="Helical" evidence="6">
    <location>
        <begin position="94"/>
        <end position="111"/>
    </location>
</feature>
<dbReference type="Pfam" id="PF07690">
    <property type="entry name" value="MFS_1"/>
    <property type="match status" value="1"/>
</dbReference>
<evidence type="ECO:0000256" key="3">
    <source>
        <dbReference type="ARBA" id="ARBA00022692"/>
    </source>
</evidence>
<evidence type="ECO:0000259" key="7">
    <source>
        <dbReference type="PROSITE" id="PS50850"/>
    </source>
</evidence>
<dbReference type="GO" id="GO:0005886">
    <property type="term" value="C:plasma membrane"/>
    <property type="evidence" value="ECO:0007669"/>
    <property type="project" value="UniProtKB-SubCell"/>
</dbReference>
<gene>
    <name evidence="8" type="ORF">DR950_41435</name>
</gene>
<organism evidence="8 9">
    <name type="scientific">Kitasatospora xanthocidica</name>
    <dbReference type="NCBI Taxonomy" id="83382"/>
    <lineage>
        <taxon>Bacteria</taxon>
        <taxon>Bacillati</taxon>
        <taxon>Actinomycetota</taxon>
        <taxon>Actinomycetes</taxon>
        <taxon>Kitasatosporales</taxon>
        <taxon>Streptomycetaceae</taxon>
        <taxon>Kitasatospora</taxon>
    </lineage>
</organism>
<feature type="transmembrane region" description="Helical" evidence="6">
    <location>
        <begin position="186"/>
        <end position="207"/>
    </location>
</feature>
<sequence>MTGPAALLARLRPRRRQPAPDDGFNRRLIAPMVLGSVLNPINSSMIAVALVPVGAAFGAPPAETAWLVTGLYLATAIGQPVIGRLVDTHGPRRLYLAGTALVGLAGLLGALAPSLGLLIAARVLLGLGTSAAYPAAMHLTRSEAERTGRSSPTGVLTVLAVANQTVAVVGPTLGGLLIGAGGWRTVFAVNVPLSLACLALGAARLPVTARRPDPADGGERPGRAERLDHLGIALFAVLLLALMLFLMKPGPARWYLPVLALLAAVAFALRERRARAPFIDLRALAGNRPLIATYLRQVLGYTAIYAFLYGYTQWLEEGRGLSAATAGLVLLPLSLTALAAAGASGRSPGVRGKLLVGSACQIAACAALLLVHANSPGALLIGVGVLAGVSQGLIGLGTQTALYHQADPATIASAAGLLRTFMYLGAMAASAANAAFFPHGATTAGLHQLALFMLGGAALLFLLTVPDRSLGRLGTPPRQRK</sequence>
<keyword evidence="9" id="KW-1185">Reference proteome</keyword>
<feature type="transmembrane region" description="Helical" evidence="6">
    <location>
        <begin position="290"/>
        <end position="311"/>
    </location>
</feature>
<feature type="transmembrane region" description="Helical" evidence="6">
    <location>
        <begin position="354"/>
        <end position="371"/>
    </location>
</feature>
<evidence type="ECO:0000256" key="4">
    <source>
        <dbReference type="ARBA" id="ARBA00022989"/>
    </source>
</evidence>
<comment type="caution">
    <text evidence="8">The sequence shown here is derived from an EMBL/GenBank/DDBJ whole genome shotgun (WGS) entry which is preliminary data.</text>
</comment>
<dbReference type="GO" id="GO:0022857">
    <property type="term" value="F:transmembrane transporter activity"/>
    <property type="evidence" value="ECO:0007669"/>
    <property type="project" value="InterPro"/>
</dbReference>
<dbReference type="AlphaFoldDB" id="A0A372ZKK4"/>
<protein>
    <submittedName>
        <fullName evidence="8">MFS transporter</fullName>
    </submittedName>
</protein>
<dbReference type="EMBL" id="QVIG01000003">
    <property type="protein sequence ID" value="RGD55775.1"/>
    <property type="molecule type" value="Genomic_DNA"/>
</dbReference>
<feature type="transmembrane region" description="Helical" evidence="6">
    <location>
        <begin position="323"/>
        <end position="342"/>
    </location>
</feature>
<feature type="transmembrane region" description="Helical" evidence="6">
    <location>
        <begin position="377"/>
        <end position="396"/>
    </location>
</feature>
<evidence type="ECO:0000313" key="8">
    <source>
        <dbReference type="EMBL" id="RGD55775.1"/>
    </source>
</evidence>
<comment type="subcellular location">
    <subcellularLocation>
        <location evidence="1">Cell inner membrane</location>
        <topology evidence="1">Multi-pass membrane protein</topology>
    </subcellularLocation>
</comment>
<accession>A0A372ZKK4</accession>
<dbReference type="Proteomes" id="UP000263377">
    <property type="component" value="Unassembled WGS sequence"/>
</dbReference>
<feature type="domain" description="Major facilitator superfamily (MFS) profile" evidence="7">
    <location>
        <begin position="28"/>
        <end position="468"/>
    </location>
</feature>
<dbReference type="InterPro" id="IPR011701">
    <property type="entry name" value="MFS"/>
</dbReference>